<comment type="caution">
    <text evidence="1">The sequence shown here is derived from an EMBL/GenBank/DDBJ whole genome shotgun (WGS) entry which is preliminary data.</text>
</comment>
<organism evidence="1 2">
    <name type="scientific">Paractinoplanes hotanensis</name>
    <dbReference type="NCBI Taxonomy" id="2906497"/>
    <lineage>
        <taxon>Bacteria</taxon>
        <taxon>Bacillati</taxon>
        <taxon>Actinomycetota</taxon>
        <taxon>Actinomycetes</taxon>
        <taxon>Micromonosporales</taxon>
        <taxon>Micromonosporaceae</taxon>
        <taxon>Paractinoplanes</taxon>
    </lineage>
</organism>
<dbReference type="RefSeq" id="WP_251803688.1">
    <property type="nucleotide sequence ID" value="NZ_JAMQOL010000068.1"/>
</dbReference>
<proteinExistence type="predicted"/>
<dbReference type="Proteomes" id="UP001523216">
    <property type="component" value="Unassembled WGS sequence"/>
</dbReference>
<evidence type="ECO:0000313" key="2">
    <source>
        <dbReference type="Proteomes" id="UP001523216"/>
    </source>
</evidence>
<name>A0ABT0YCX8_9ACTN</name>
<sequence length="185" mass="20766">MTSDGQQPTTARKIRQHCEQIARGIVVPKPFELDLFVREVGASRRRTIETMAFSMPAGAPRGVCVATDTRDYIIVDEAAAGSQRAHIILHEISHLLLGHQLRVTDFLDQLFVHLNMGVIQDRRVIARTTYNTTDEREAEILASILGHRAGLWRSSPKDSSHVDDPLMLRLGAAFEHERRVARHAS</sequence>
<evidence type="ECO:0000313" key="1">
    <source>
        <dbReference type="EMBL" id="MCM4083920.1"/>
    </source>
</evidence>
<keyword evidence="2" id="KW-1185">Reference proteome</keyword>
<gene>
    <name evidence="1" type="ORF">LXN57_40875</name>
</gene>
<accession>A0ABT0YCX8</accession>
<dbReference type="EMBL" id="JAMQOL010000068">
    <property type="protein sequence ID" value="MCM4083920.1"/>
    <property type="molecule type" value="Genomic_DNA"/>
</dbReference>
<reference evidence="1 2" key="1">
    <citation type="submission" date="2022-06" db="EMBL/GenBank/DDBJ databases">
        <title>Actinoplanes abujensis sp. nov., isolated from Nigerian arid soil.</title>
        <authorList>
            <person name="Ding P."/>
        </authorList>
    </citation>
    <scope>NUCLEOTIDE SEQUENCE [LARGE SCALE GENOMIC DNA]</scope>
    <source>
        <strain evidence="2">TRM88002</strain>
    </source>
</reference>
<protein>
    <submittedName>
        <fullName evidence="1">ImmA/IrrE family metallo-endopeptidase</fullName>
    </submittedName>
</protein>